<dbReference type="SUPFAM" id="SSF55729">
    <property type="entry name" value="Acyl-CoA N-acyltransferases (Nat)"/>
    <property type="match status" value="1"/>
</dbReference>
<dbReference type="InterPro" id="IPR050680">
    <property type="entry name" value="YpeA/RimI_acetyltransf"/>
</dbReference>
<evidence type="ECO:0000256" key="2">
    <source>
        <dbReference type="ARBA" id="ARBA00023315"/>
    </source>
</evidence>
<keyword evidence="5" id="KW-1185">Reference proteome</keyword>
<dbReference type="Gene3D" id="3.40.630.30">
    <property type="match status" value="1"/>
</dbReference>
<accession>A0A2W4CXU3</accession>
<evidence type="ECO:0000259" key="3">
    <source>
        <dbReference type="PROSITE" id="PS51186"/>
    </source>
</evidence>
<name>A0A2W4CXU3_9HYPH</name>
<feature type="domain" description="N-acetyltransferase" evidence="3">
    <location>
        <begin position="6"/>
        <end position="168"/>
    </location>
</feature>
<keyword evidence="1 4" id="KW-0808">Transferase</keyword>
<dbReference type="GO" id="GO:0016747">
    <property type="term" value="F:acyltransferase activity, transferring groups other than amino-acyl groups"/>
    <property type="evidence" value="ECO:0007669"/>
    <property type="project" value="InterPro"/>
</dbReference>
<dbReference type="EMBL" id="PCDP01000019">
    <property type="protein sequence ID" value="PZM15588.1"/>
    <property type="molecule type" value="Genomic_DNA"/>
</dbReference>
<organism evidence="4 5">
    <name type="scientific">Rhizobium tubonense</name>
    <dbReference type="NCBI Taxonomy" id="484088"/>
    <lineage>
        <taxon>Bacteria</taxon>
        <taxon>Pseudomonadati</taxon>
        <taxon>Pseudomonadota</taxon>
        <taxon>Alphaproteobacteria</taxon>
        <taxon>Hyphomicrobiales</taxon>
        <taxon>Rhizobiaceae</taxon>
        <taxon>Rhizobium/Agrobacterium group</taxon>
        <taxon>Rhizobium</taxon>
    </lineage>
</organism>
<dbReference type="PANTHER" id="PTHR43420:SF47">
    <property type="entry name" value="N-ACETYLTRANSFERASE DOMAIN-CONTAINING PROTEIN"/>
    <property type="match status" value="1"/>
</dbReference>
<reference evidence="4 5" key="1">
    <citation type="journal article" date="2018" name="Sci. Rep.">
        <title>Rhizobium tumorigenes sp. nov., a novel plant tumorigenic bacterium isolated from cane gall tumors on thornless blackberry.</title>
        <authorList>
            <person name="Kuzmanovi N."/>
            <person name="Smalla K."/>
            <person name="Gronow S."/>
            <person name="PuBawska J."/>
        </authorList>
    </citation>
    <scope>NUCLEOTIDE SEQUENCE [LARGE SCALE GENOMIC DNA]</scope>
    <source>
        <strain evidence="4 5">CCBAU 85046</strain>
    </source>
</reference>
<evidence type="ECO:0000256" key="1">
    <source>
        <dbReference type="ARBA" id="ARBA00022679"/>
    </source>
</evidence>
<dbReference type="Proteomes" id="UP000248925">
    <property type="component" value="Unassembled WGS sequence"/>
</dbReference>
<dbReference type="InterPro" id="IPR000182">
    <property type="entry name" value="GNAT_dom"/>
</dbReference>
<keyword evidence="2" id="KW-0012">Acyltransferase</keyword>
<sequence>MPVFPYKLRRLDRNDTSSFRDIRLEGLANHPEAFGASWEDEQNEPEARFADRLENGHVIGGFSKDGTLAGIIGISRSQGMKTQHIGSIWGMYVRQTARGTGLSRLLLAAAIDEVGTTLRSLRLCVVSSNAQAIRLYRSMGFEQWAVEAEALKVGDTYYDEVHMRLEIGPR</sequence>
<protein>
    <submittedName>
        <fullName evidence="4">GNAT family N-acetyltransferase</fullName>
    </submittedName>
</protein>
<dbReference type="OrthoDB" id="336415at2"/>
<dbReference type="InterPro" id="IPR016181">
    <property type="entry name" value="Acyl_CoA_acyltransferase"/>
</dbReference>
<dbReference type="Pfam" id="PF00583">
    <property type="entry name" value="Acetyltransf_1"/>
    <property type="match status" value="1"/>
</dbReference>
<proteinExistence type="predicted"/>
<gene>
    <name evidence="4" type="ORF">CPY51_07125</name>
</gene>
<comment type="caution">
    <text evidence="4">The sequence shown here is derived from an EMBL/GenBank/DDBJ whole genome shotgun (WGS) entry which is preliminary data.</text>
</comment>
<dbReference type="CDD" id="cd04301">
    <property type="entry name" value="NAT_SF"/>
    <property type="match status" value="1"/>
</dbReference>
<dbReference type="PANTHER" id="PTHR43420">
    <property type="entry name" value="ACETYLTRANSFERASE"/>
    <property type="match status" value="1"/>
</dbReference>
<dbReference type="AlphaFoldDB" id="A0A2W4CXU3"/>
<evidence type="ECO:0000313" key="5">
    <source>
        <dbReference type="Proteomes" id="UP000248925"/>
    </source>
</evidence>
<evidence type="ECO:0000313" key="4">
    <source>
        <dbReference type="EMBL" id="PZM15588.1"/>
    </source>
</evidence>
<dbReference type="PROSITE" id="PS51186">
    <property type="entry name" value="GNAT"/>
    <property type="match status" value="1"/>
</dbReference>